<evidence type="ECO:0000313" key="9">
    <source>
        <dbReference type="Proteomes" id="UP001301769"/>
    </source>
</evidence>
<sequence length="712" mass="77826">MSQPQLPPLAPVASQAGVQLPRTGTTAYGRACNNCAKAKCKCIPGTSPNGQGPCERCLRLRKDCQPAPSLRRKPGRKPVSKTAQLQDKLDDLVTLLQNAAANSNSGTSADALLQQARSLAQVASSSESSSASPGDTSNNDCLPSKPHSSFTPQPDNTNRPTTEYVPPSPVSVDALSQANSENNYGISEREAEECLHIFRAQKLPYLHFVYIPESTTAAELRREKPFLWLSIMVICVKRVSTQQLLGEKLRALIAQKVIVEHQRSLDILQGLVGFLGWSTYHLRLIGKPFMTMYSHLLAALVQDLYFDKTPIKINDTPHPMACMRVHGFIAKTLPTAVRTTEESRAVLASWIVSACVGTFLRRTFAMPWTSHMDDCLEILDKRPDSPLDGILIQQVLMQRIAAEAPYHSFQGSAVELSPQTRTVCEFQIKALLQRLETTRQNAPKDIPPEWAFVCRLHEISSEIELREIALYSGGSNKSTDPADQLSLSRITHLTTILSLTKEWYSILLEQPSSHFLMFAFPMTSQIAYLTIVMYRLCTLDDPYWDKSVVHQTLDCFALLEKLAERFAAVPQECGLIADRPELDTWAAGARAIRHLKAAWEPVFSRAKGAEQTGSMGMGGTQAGCGNQVVGDGGAEIGIGGQFQAGAGAGAGAVQMAHLQGQLGTGDPMDTTGGPMNGLPYDAQGMGWDTYAIDEMANQWIADMFAVSWDGSM</sequence>
<keyword evidence="5" id="KW-0539">Nucleus</keyword>
<protein>
    <recommendedName>
        <fullName evidence="7">Zn(2)-C6 fungal-type domain-containing protein</fullName>
    </recommendedName>
</protein>
<dbReference type="PANTHER" id="PTHR31845:SF32">
    <property type="entry name" value="MISCELLANEOUS ZN(II)2CYS6 TRANSCRIPTION FACTOR (EUROFUNG)-RELATED"/>
    <property type="match status" value="1"/>
</dbReference>
<dbReference type="InterPro" id="IPR036864">
    <property type="entry name" value="Zn2-C6_fun-type_DNA-bd_sf"/>
</dbReference>
<evidence type="ECO:0000256" key="4">
    <source>
        <dbReference type="ARBA" id="ARBA00023163"/>
    </source>
</evidence>
<feature type="compositionally biased region" description="Low complexity" evidence="6">
    <location>
        <begin position="123"/>
        <end position="137"/>
    </location>
</feature>
<organism evidence="8 9">
    <name type="scientific">Rhypophila decipiens</name>
    <dbReference type="NCBI Taxonomy" id="261697"/>
    <lineage>
        <taxon>Eukaryota</taxon>
        <taxon>Fungi</taxon>
        <taxon>Dikarya</taxon>
        <taxon>Ascomycota</taxon>
        <taxon>Pezizomycotina</taxon>
        <taxon>Sordariomycetes</taxon>
        <taxon>Sordariomycetidae</taxon>
        <taxon>Sordariales</taxon>
        <taxon>Naviculisporaceae</taxon>
        <taxon>Rhypophila</taxon>
    </lineage>
</organism>
<dbReference type="PROSITE" id="PS00463">
    <property type="entry name" value="ZN2_CY6_FUNGAL_1"/>
    <property type="match status" value="1"/>
</dbReference>
<reference evidence="8" key="2">
    <citation type="submission" date="2023-05" db="EMBL/GenBank/DDBJ databases">
        <authorList>
            <consortium name="Lawrence Berkeley National Laboratory"/>
            <person name="Steindorff A."/>
            <person name="Hensen N."/>
            <person name="Bonometti L."/>
            <person name="Westerberg I."/>
            <person name="Brannstrom I.O."/>
            <person name="Guillou S."/>
            <person name="Cros-Aarteil S."/>
            <person name="Calhoun S."/>
            <person name="Haridas S."/>
            <person name="Kuo A."/>
            <person name="Mondo S."/>
            <person name="Pangilinan J."/>
            <person name="Riley R."/>
            <person name="Labutti K."/>
            <person name="Andreopoulos B."/>
            <person name="Lipzen A."/>
            <person name="Chen C."/>
            <person name="Yanf M."/>
            <person name="Daum C."/>
            <person name="Ng V."/>
            <person name="Clum A."/>
            <person name="Ohm R."/>
            <person name="Martin F."/>
            <person name="Silar P."/>
            <person name="Natvig D."/>
            <person name="Lalanne C."/>
            <person name="Gautier V."/>
            <person name="Ament-Velasquez S.L."/>
            <person name="Kruys A."/>
            <person name="Hutchinson M.I."/>
            <person name="Powell A.J."/>
            <person name="Barry K."/>
            <person name="Miller A.N."/>
            <person name="Grigoriev I.V."/>
            <person name="Debuchy R."/>
            <person name="Gladieux P."/>
            <person name="Thoren M.H."/>
            <person name="Johannesson H."/>
        </authorList>
    </citation>
    <scope>NUCLEOTIDE SEQUENCE</scope>
    <source>
        <strain evidence="8">PSN293</strain>
    </source>
</reference>
<dbReference type="Gene3D" id="4.10.240.10">
    <property type="entry name" value="Zn(2)-C6 fungal-type DNA-binding domain"/>
    <property type="match status" value="1"/>
</dbReference>
<evidence type="ECO:0000256" key="3">
    <source>
        <dbReference type="ARBA" id="ARBA00023125"/>
    </source>
</evidence>
<dbReference type="EMBL" id="MU858080">
    <property type="protein sequence ID" value="KAK4215422.1"/>
    <property type="molecule type" value="Genomic_DNA"/>
</dbReference>
<gene>
    <name evidence="8" type="ORF">QBC37DRAFT_419278</name>
</gene>
<keyword evidence="9" id="KW-1185">Reference proteome</keyword>
<evidence type="ECO:0000256" key="1">
    <source>
        <dbReference type="ARBA" id="ARBA00004123"/>
    </source>
</evidence>
<evidence type="ECO:0000313" key="8">
    <source>
        <dbReference type="EMBL" id="KAK4215422.1"/>
    </source>
</evidence>
<keyword evidence="4" id="KW-0804">Transcription</keyword>
<dbReference type="CDD" id="cd00067">
    <property type="entry name" value="GAL4"/>
    <property type="match status" value="1"/>
</dbReference>
<keyword evidence="2" id="KW-0805">Transcription regulation</keyword>
<evidence type="ECO:0000256" key="2">
    <source>
        <dbReference type="ARBA" id="ARBA00023015"/>
    </source>
</evidence>
<feature type="compositionally biased region" description="Polar residues" evidence="6">
    <location>
        <begin position="138"/>
        <end position="161"/>
    </location>
</feature>
<proteinExistence type="predicted"/>
<dbReference type="SUPFAM" id="SSF57701">
    <property type="entry name" value="Zn2/Cys6 DNA-binding domain"/>
    <property type="match status" value="1"/>
</dbReference>
<comment type="caution">
    <text evidence="8">The sequence shown here is derived from an EMBL/GenBank/DDBJ whole genome shotgun (WGS) entry which is preliminary data.</text>
</comment>
<feature type="region of interest" description="Disordered" evidence="6">
    <location>
        <begin position="123"/>
        <end position="171"/>
    </location>
</feature>
<dbReference type="AlphaFoldDB" id="A0AAN7B9W5"/>
<name>A0AAN7B9W5_9PEZI</name>
<dbReference type="PANTHER" id="PTHR31845">
    <property type="entry name" value="FINGER DOMAIN PROTEIN, PUTATIVE-RELATED"/>
    <property type="match status" value="1"/>
</dbReference>
<dbReference type="GO" id="GO:0000981">
    <property type="term" value="F:DNA-binding transcription factor activity, RNA polymerase II-specific"/>
    <property type="evidence" value="ECO:0007669"/>
    <property type="project" value="InterPro"/>
</dbReference>
<evidence type="ECO:0000259" key="7">
    <source>
        <dbReference type="PROSITE" id="PS00463"/>
    </source>
</evidence>
<dbReference type="GO" id="GO:0005634">
    <property type="term" value="C:nucleus"/>
    <property type="evidence" value="ECO:0007669"/>
    <property type="project" value="UniProtKB-SubCell"/>
</dbReference>
<comment type="subcellular location">
    <subcellularLocation>
        <location evidence="1">Nucleus</location>
    </subcellularLocation>
</comment>
<dbReference type="Proteomes" id="UP001301769">
    <property type="component" value="Unassembled WGS sequence"/>
</dbReference>
<reference evidence="8" key="1">
    <citation type="journal article" date="2023" name="Mol. Phylogenet. Evol.">
        <title>Genome-scale phylogeny and comparative genomics of the fungal order Sordariales.</title>
        <authorList>
            <person name="Hensen N."/>
            <person name="Bonometti L."/>
            <person name="Westerberg I."/>
            <person name="Brannstrom I.O."/>
            <person name="Guillou S."/>
            <person name="Cros-Aarteil S."/>
            <person name="Calhoun S."/>
            <person name="Haridas S."/>
            <person name="Kuo A."/>
            <person name="Mondo S."/>
            <person name="Pangilinan J."/>
            <person name="Riley R."/>
            <person name="LaButti K."/>
            <person name="Andreopoulos B."/>
            <person name="Lipzen A."/>
            <person name="Chen C."/>
            <person name="Yan M."/>
            <person name="Daum C."/>
            <person name="Ng V."/>
            <person name="Clum A."/>
            <person name="Steindorff A."/>
            <person name="Ohm R.A."/>
            <person name="Martin F."/>
            <person name="Silar P."/>
            <person name="Natvig D.O."/>
            <person name="Lalanne C."/>
            <person name="Gautier V."/>
            <person name="Ament-Velasquez S.L."/>
            <person name="Kruys A."/>
            <person name="Hutchinson M.I."/>
            <person name="Powell A.J."/>
            <person name="Barry K."/>
            <person name="Miller A.N."/>
            <person name="Grigoriev I.V."/>
            <person name="Debuchy R."/>
            <person name="Gladieux P."/>
            <person name="Hiltunen Thoren M."/>
            <person name="Johannesson H."/>
        </authorList>
    </citation>
    <scope>NUCLEOTIDE SEQUENCE</scope>
    <source>
        <strain evidence="8">PSN293</strain>
    </source>
</reference>
<evidence type="ECO:0000256" key="5">
    <source>
        <dbReference type="ARBA" id="ARBA00023242"/>
    </source>
</evidence>
<dbReference type="GO" id="GO:0000976">
    <property type="term" value="F:transcription cis-regulatory region binding"/>
    <property type="evidence" value="ECO:0007669"/>
    <property type="project" value="TreeGrafter"/>
</dbReference>
<dbReference type="InterPro" id="IPR001138">
    <property type="entry name" value="Zn2Cys6_DnaBD"/>
</dbReference>
<evidence type="ECO:0000256" key="6">
    <source>
        <dbReference type="SAM" id="MobiDB-lite"/>
    </source>
</evidence>
<accession>A0AAN7B9W5</accession>
<keyword evidence="3" id="KW-0238">DNA-binding</keyword>
<dbReference type="GO" id="GO:0008270">
    <property type="term" value="F:zinc ion binding"/>
    <property type="evidence" value="ECO:0007669"/>
    <property type="project" value="InterPro"/>
</dbReference>
<feature type="domain" description="Zn(2)-C6 fungal-type" evidence="7">
    <location>
        <begin position="31"/>
        <end position="64"/>
    </location>
</feature>
<dbReference type="InterPro" id="IPR051089">
    <property type="entry name" value="prtT"/>
</dbReference>